<evidence type="ECO:0000256" key="1">
    <source>
        <dbReference type="ARBA" id="ARBA00022484"/>
    </source>
</evidence>
<name>A0A6G9RTG3_9VIRU</name>
<dbReference type="EMBL" id="MN539831">
    <property type="protein sequence ID" value="QIR30293.1"/>
    <property type="molecule type" value="Genomic_RNA"/>
</dbReference>
<evidence type="ECO:0000256" key="3">
    <source>
        <dbReference type="ARBA" id="ARBA00022695"/>
    </source>
</evidence>
<proteinExistence type="predicted"/>
<reference evidence="4" key="1">
    <citation type="journal article" date="2020" name="Virus Evol.">
        <title>Analysis of the virome associated to grapevine downy mildew lesions reveals new mycovirus lineages.</title>
        <authorList>
            <person name="Chiapello M."/>
            <person name="Rodriguez-Romero J."/>
            <person name="Ayllon M.A."/>
            <person name="Turina M."/>
        </authorList>
    </citation>
    <scope>NUCLEOTIDE SEQUENCE</scope>
    <source>
        <strain evidence="4">DMG-D_DN33560</strain>
    </source>
</reference>
<keyword evidence="3" id="KW-0548">Nucleotidyltransferase</keyword>
<sequence>MSTIRWAPPLPSIGRVGPRILVEPSSTLEQRLEDYFCENRSVADVFERRVHPSFLERYLGTRSAPQFLSDLCPRDQQQVLLRNLYFKVSEVFKRRLRQRLDNRGLNQVRSWFHTANAAVLAYYCTADSPCDKQVDRLTRWALENCANNYAQFQSDFKSLKKGMRKSFALTGRIDSYQCKAHMVPYYDLFKSKKGFSTPAELGRYVLTWCQTRATGMADQVMVRRSLDKFKRTVQEPSERVLIPEPYLLDATRMAVNTMGVHAVVSVGTTACLESTRGKGGKTAFLQHTLAKKRVLRFQYNMETLEPTAIEPRPVRTPQDVLSWAVQSVLHHPTYVRCVRVHSVVEPSKARTITVAPYAYQVIMGVLAHMYQATLQHKHVKSGLKADRHLWRFVQKVLNPQSAEWQHLPEGATIYALSTDLSEATDFGNLTVSRQIWQFLIKLSSVHEGFPTGLAVLGKTLYNGARFFFVPDQAGNYQLVSRQRGWMMGDMMTKVILTIAHDAICRMSRLQVYSLVGDDEIALSASTHQLEMNISNLQTIFKVSEEDTYISCHLAFYCEEGTIVPQRASASNHVQMRRGEELSYLDYPRFRLLLPQISEVDAYSMSNSGRFSLLGKEARWVDNVNPRARKLFTRASLLQHILVPQEPDCISPYTPIEIGGDGAMPHSAGFLARVVADKSRNPREVMFRMASLMSGTTGHRYVRSDRTDKVVHKHHLYLPKMEGLRDLLPADSVIKPNTEEGLLLLRSLKVDNICTPERAFFKLAKAAYYRALLRGEDPPEPTFSLDRVFAGGHTDEPYVSFDDFLEAWKNPGFVFQDSYDYFVDMEALGLHNPMQLGWRFGPTPQIRSGELFSQWVRDNLTLEDQGLPDVLDSIRNMRPLPDWVMARLNLYIESDNYIMMQLRNRETFPRFILVVTRDKKLCMRMQRWLTSNGKTSNIIMFDPAIYMMGRLTDIESVRVFTWYKPFEGEVEFMLDPGAMLHVDYTEFTDGFPNEEDYFDRPIEVLDAVPRHPDVVLVRLAHART</sequence>
<evidence type="ECO:0000313" key="4">
    <source>
        <dbReference type="EMBL" id="QIR30293.1"/>
    </source>
</evidence>
<organism evidence="4">
    <name type="scientific">Plasmopara viticola lesion associated narnavirus 14</name>
    <dbReference type="NCBI Taxonomy" id="2719497"/>
    <lineage>
        <taxon>Viruses</taxon>
        <taxon>Riboviria</taxon>
        <taxon>Orthornavirae</taxon>
        <taxon>Lenarviricota</taxon>
        <taxon>Amabiliviricetes</taxon>
        <taxon>Wolframvirales</taxon>
        <taxon>Narnaviridae</taxon>
        <taxon>Narnavirus</taxon>
    </lineage>
</organism>
<accession>A0A6G9RTG3</accession>
<keyword evidence="1 4" id="KW-0696">RNA-directed RNA polymerase</keyword>
<protein>
    <submittedName>
        <fullName evidence="4">RNA-dependent RNA polymerase</fullName>
    </submittedName>
</protein>
<evidence type="ECO:0000256" key="2">
    <source>
        <dbReference type="ARBA" id="ARBA00022679"/>
    </source>
</evidence>
<dbReference type="SUPFAM" id="SSF56672">
    <property type="entry name" value="DNA/RNA polymerases"/>
    <property type="match status" value="1"/>
</dbReference>
<dbReference type="InterPro" id="IPR043502">
    <property type="entry name" value="DNA/RNA_pol_sf"/>
</dbReference>
<keyword evidence="2" id="KW-0808">Transferase</keyword>
<dbReference type="GO" id="GO:0003968">
    <property type="term" value="F:RNA-directed RNA polymerase activity"/>
    <property type="evidence" value="ECO:0007669"/>
    <property type="project" value="UniProtKB-KW"/>
</dbReference>